<keyword evidence="4 7" id="KW-0378">Hydrolase</keyword>
<evidence type="ECO:0000256" key="5">
    <source>
        <dbReference type="ARBA" id="ARBA00023085"/>
    </source>
</evidence>
<dbReference type="Gene3D" id="2.160.20.10">
    <property type="entry name" value="Single-stranded right-handed beta-helix, Pectin lyase-like"/>
    <property type="match status" value="1"/>
</dbReference>
<dbReference type="GO" id="GO:0004857">
    <property type="term" value="F:enzyme inhibitor activity"/>
    <property type="evidence" value="ECO:0007669"/>
    <property type="project" value="InterPro"/>
</dbReference>
<evidence type="ECO:0000256" key="3">
    <source>
        <dbReference type="ARBA" id="ARBA00007786"/>
    </source>
</evidence>
<dbReference type="InterPro" id="IPR033131">
    <property type="entry name" value="Pectinesterase_Asp_AS"/>
</dbReference>
<dbReference type="GO" id="GO:0030599">
    <property type="term" value="F:pectinesterase activity"/>
    <property type="evidence" value="ECO:0007669"/>
    <property type="project" value="UniProtKB-UniRule"/>
</dbReference>
<dbReference type="InterPro" id="IPR035513">
    <property type="entry name" value="Invertase/methylesterase_inhib"/>
</dbReference>
<dbReference type="SMART" id="SM00856">
    <property type="entry name" value="PMEI"/>
    <property type="match status" value="1"/>
</dbReference>
<dbReference type="GO" id="GO:0045490">
    <property type="term" value="P:pectin catabolic process"/>
    <property type="evidence" value="ECO:0007669"/>
    <property type="project" value="UniProtKB-UniRule"/>
</dbReference>
<keyword evidence="11" id="KW-1185">Reference proteome</keyword>
<comment type="similarity">
    <text evidence="3">In the C-terminal section; belongs to the pectinesterase family.</text>
</comment>
<comment type="pathway">
    <text evidence="1 7">Glycan metabolism; pectin degradation; 2-dehydro-3-deoxy-D-gluconate from pectin: step 1/5.</text>
</comment>
<keyword evidence="7" id="KW-0964">Secreted</keyword>
<dbReference type="SUPFAM" id="SSF101148">
    <property type="entry name" value="Plant invertase/pectin methylesterase inhibitor"/>
    <property type="match status" value="1"/>
</dbReference>
<dbReference type="PANTHER" id="PTHR31707">
    <property type="entry name" value="PECTINESTERASE"/>
    <property type="match status" value="1"/>
</dbReference>
<organism evidence="10 11">
    <name type="scientific">Vitis rotundifolia</name>
    <name type="common">Muscadine grape</name>
    <dbReference type="NCBI Taxonomy" id="103349"/>
    <lineage>
        <taxon>Eukaryota</taxon>
        <taxon>Viridiplantae</taxon>
        <taxon>Streptophyta</taxon>
        <taxon>Embryophyta</taxon>
        <taxon>Tracheophyta</taxon>
        <taxon>Spermatophyta</taxon>
        <taxon>Magnoliopsida</taxon>
        <taxon>eudicotyledons</taxon>
        <taxon>Gunneridae</taxon>
        <taxon>Pentapetalae</taxon>
        <taxon>rosids</taxon>
        <taxon>Vitales</taxon>
        <taxon>Vitaceae</taxon>
        <taxon>Viteae</taxon>
        <taxon>Vitis</taxon>
    </lineage>
</organism>
<dbReference type="EC" id="3.1.1.11" evidence="7"/>
<feature type="compositionally biased region" description="Basic and acidic residues" evidence="8">
    <location>
        <begin position="22"/>
        <end position="34"/>
    </location>
</feature>
<keyword evidence="7" id="KW-0961">Cell wall biogenesis/degradation</keyword>
<dbReference type="InterPro" id="IPR018040">
    <property type="entry name" value="Pectinesterase_Tyr_AS"/>
</dbReference>
<dbReference type="PROSITE" id="PS00503">
    <property type="entry name" value="PECTINESTERASE_2"/>
    <property type="match status" value="1"/>
</dbReference>
<feature type="region of interest" description="Disordered" evidence="8">
    <location>
        <begin position="22"/>
        <end position="42"/>
    </location>
</feature>
<comment type="function">
    <text evidence="7">Acts in the modification of cell walls via demethylesterification of cell wall pectin.</text>
</comment>
<evidence type="ECO:0000313" key="11">
    <source>
        <dbReference type="Proteomes" id="UP001168098"/>
    </source>
</evidence>
<dbReference type="CDD" id="cd15799">
    <property type="entry name" value="PMEI-like_4"/>
    <property type="match status" value="1"/>
</dbReference>
<dbReference type="FunFam" id="2.160.20.10:FF:000001">
    <property type="entry name" value="Pectinesterase"/>
    <property type="match status" value="1"/>
</dbReference>
<protein>
    <recommendedName>
        <fullName evidence="7">Pectinesterase</fullName>
        <ecNumber evidence="7">3.1.1.11</ecNumber>
    </recommendedName>
</protein>
<accession>A0AA38ZEU7</accession>
<comment type="similarity">
    <text evidence="2">In the N-terminal section; belongs to the PMEI family.</text>
</comment>
<dbReference type="GO" id="GO:0042545">
    <property type="term" value="P:cell wall modification"/>
    <property type="evidence" value="ECO:0007669"/>
    <property type="project" value="UniProtKB-UniRule"/>
</dbReference>
<dbReference type="EMBL" id="JARBHA010000012">
    <property type="protein sequence ID" value="KAJ9687750.1"/>
    <property type="molecule type" value="Genomic_DNA"/>
</dbReference>
<reference evidence="10 11" key="1">
    <citation type="journal article" date="2023" name="BMC Biotechnol.">
        <title>Vitis rotundifolia cv Carlos genome sequencing.</title>
        <authorList>
            <person name="Huff M."/>
            <person name="Hulse-Kemp A."/>
            <person name="Scheffler B."/>
            <person name="Youngblood R."/>
            <person name="Simpson S."/>
            <person name="Babiker E."/>
            <person name="Staton M."/>
        </authorList>
    </citation>
    <scope>NUCLEOTIDE SEQUENCE [LARGE SCALE GENOMIC DNA]</scope>
    <source>
        <tissue evidence="10">Leaf</tissue>
    </source>
</reference>
<evidence type="ECO:0000256" key="4">
    <source>
        <dbReference type="ARBA" id="ARBA00022801"/>
    </source>
</evidence>
<evidence type="ECO:0000256" key="6">
    <source>
        <dbReference type="PROSITE-ProRule" id="PRU10040"/>
    </source>
</evidence>
<proteinExistence type="inferred from homology"/>
<evidence type="ECO:0000256" key="7">
    <source>
        <dbReference type="RuleBase" id="RU000589"/>
    </source>
</evidence>
<evidence type="ECO:0000256" key="1">
    <source>
        <dbReference type="ARBA" id="ARBA00005184"/>
    </source>
</evidence>
<dbReference type="InterPro" id="IPR006501">
    <property type="entry name" value="Pectinesterase_inhib_dom"/>
</dbReference>
<dbReference type="AlphaFoldDB" id="A0AA38ZEU7"/>
<evidence type="ECO:0000256" key="2">
    <source>
        <dbReference type="ARBA" id="ARBA00006027"/>
    </source>
</evidence>
<sequence length="545" mass="59518">MDLKKRGGEWLKAEVVVKKEKGGRAAQKEKKKGQGWEVRGSSTFASSSDEEANLKLLQSQCLVVPSSAFISSLKSTIDVLRETMSVVSQFTKVFNDFRLSNAISDCLELLDFAADDLSWSLSAIQNPKGKDNGTGDLGSDLKTWLSSTFTNQDTCIEGFVGTNGIVKTVVAESLSQVASLVHNLLTMVHDPAPKGKSNGGGGGVKHVGSGDFPSWVGKHSRKLLQASSVSPDVTVAADGTGNYTTVMDAVQAAPDYSQNHYVIYIKQGIYRENVEIKKKKWNLMMIGDGMGATVITGNRSYIDGWTTYSSATFAVKGKGFIARDLTFENSAGPEKHQAVALRSDSDLSVYYRCSMRGYQDTLYPHANRQFYRECRISGTVDFIFGDATVVFQNCQILVKKGLPNQKNTITAQGRKDPAQPTGFSIQFSNISADSDLLASVNSTLSYLGRPWKQYSRTIIMKSYISDVIRPEGWLEWNGDFALDTLYYGEYMNYGPSAGLGSRVQWPGFHLLNNSAQAANFTVTEFIAGNLWLPSTGVKYSAGLAA</sequence>
<dbReference type="Gene3D" id="1.20.140.40">
    <property type="entry name" value="Invertase/pectin methylesterase inhibitor family protein"/>
    <property type="match status" value="1"/>
</dbReference>
<comment type="caution">
    <text evidence="10">The sequence shown here is derived from an EMBL/GenBank/DDBJ whole genome shotgun (WGS) entry which is preliminary data.</text>
</comment>
<dbReference type="NCBIfam" id="TIGR01614">
    <property type="entry name" value="PME_inhib"/>
    <property type="match status" value="1"/>
</dbReference>
<dbReference type="Proteomes" id="UP001168098">
    <property type="component" value="Unassembled WGS sequence"/>
</dbReference>
<name>A0AA38ZEU7_VITRO</name>
<dbReference type="InterPro" id="IPR000070">
    <property type="entry name" value="Pectinesterase_cat"/>
</dbReference>
<dbReference type="PROSITE" id="PS00800">
    <property type="entry name" value="PECTINESTERASE_1"/>
    <property type="match status" value="1"/>
</dbReference>
<gene>
    <name evidence="10" type="ORF">PVL29_016283</name>
</gene>
<dbReference type="SUPFAM" id="SSF51126">
    <property type="entry name" value="Pectin lyase-like"/>
    <property type="match status" value="1"/>
</dbReference>
<evidence type="ECO:0000259" key="9">
    <source>
        <dbReference type="SMART" id="SM00856"/>
    </source>
</evidence>
<evidence type="ECO:0000313" key="10">
    <source>
        <dbReference type="EMBL" id="KAJ9687750.1"/>
    </source>
</evidence>
<comment type="subcellular location">
    <subcellularLocation>
        <location evidence="7">Secreted</location>
        <location evidence="7">Cell wall</location>
    </subcellularLocation>
</comment>
<keyword evidence="7" id="KW-0134">Cell wall</keyword>
<dbReference type="Pfam" id="PF04043">
    <property type="entry name" value="PMEI"/>
    <property type="match status" value="1"/>
</dbReference>
<dbReference type="InterPro" id="IPR012334">
    <property type="entry name" value="Pectin_lyas_fold"/>
</dbReference>
<keyword evidence="5 7" id="KW-0063">Aspartyl esterase</keyword>
<feature type="domain" description="Pectinesterase inhibitor" evidence="9">
    <location>
        <begin position="52"/>
        <end position="187"/>
    </location>
</feature>
<dbReference type="Pfam" id="PF01095">
    <property type="entry name" value="Pectinesterase"/>
    <property type="match status" value="1"/>
</dbReference>
<evidence type="ECO:0000256" key="8">
    <source>
        <dbReference type="SAM" id="MobiDB-lite"/>
    </source>
</evidence>
<dbReference type="InterPro" id="IPR011050">
    <property type="entry name" value="Pectin_lyase_fold/virulence"/>
</dbReference>
<feature type="active site" evidence="6">
    <location>
        <position position="381"/>
    </location>
</feature>
<dbReference type="FunFam" id="1.20.140.40:FF:000017">
    <property type="entry name" value="Pectinesterase"/>
    <property type="match status" value="1"/>
</dbReference>
<comment type="catalytic activity">
    <reaction evidence="7">
        <text>[(1-&gt;4)-alpha-D-galacturonosyl methyl ester](n) + n H2O = [(1-&gt;4)-alpha-D-galacturonosyl](n) + n methanol + n H(+)</text>
        <dbReference type="Rhea" id="RHEA:22380"/>
        <dbReference type="Rhea" id="RHEA-COMP:14570"/>
        <dbReference type="Rhea" id="RHEA-COMP:14573"/>
        <dbReference type="ChEBI" id="CHEBI:15377"/>
        <dbReference type="ChEBI" id="CHEBI:15378"/>
        <dbReference type="ChEBI" id="CHEBI:17790"/>
        <dbReference type="ChEBI" id="CHEBI:140522"/>
        <dbReference type="ChEBI" id="CHEBI:140523"/>
        <dbReference type="EC" id="3.1.1.11"/>
    </reaction>
</comment>